<protein>
    <submittedName>
        <fullName evidence="2">Uncharacterized protein</fullName>
    </submittedName>
</protein>
<proteinExistence type="predicted"/>
<sequence length="222" mass="25605">MVYPLVIVVAGFAMFSISHGLPIGSGFESKNPKERRDWTTTRRTGLDTKLKYNADVKWQNEAESSGVVKTSRNLLQEMNLYDGVLKTSLNIELGKKSIKNSNRHRRKIAVKMISDITSEKIDDLLKLFNEKYGIENHNDADEGGEDNEEYNDLSLKTPSAADLDYMYENLYEDEKDLDVPVKSRLNSEFGSLQDLILQATRNYWEREMDETRLYIPSNKNFF</sequence>
<dbReference type="Proteomes" id="UP000095300">
    <property type="component" value="Unassembled WGS sequence"/>
</dbReference>
<name>A0A1I8PN56_STOCA</name>
<feature type="signal peptide" evidence="1">
    <location>
        <begin position="1"/>
        <end position="20"/>
    </location>
</feature>
<organism evidence="2 3">
    <name type="scientific">Stomoxys calcitrans</name>
    <name type="common">Stable fly</name>
    <name type="synonym">Conops calcitrans</name>
    <dbReference type="NCBI Taxonomy" id="35570"/>
    <lineage>
        <taxon>Eukaryota</taxon>
        <taxon>Metazoa</taxon>
        <taxon>Ecdysozoa</taxon>
        <taxon>Arthropoda</taxon>
        <taxon>Hexapoda</taxon>
        <taxon>Insecta</taxon>
        <taxon>Pterygota</taxon>
        <taxon>Neoptera</taxon>
        <taxon>Endopterygota</taxon>
        <taxon>Diptera</taxon>
        <taxon>Brachycera</taxon>
        <taxon>Muscomorpha</taxon>
        <taxon>Muscoidea</taxon>
        <taxon>Muscidae</taxon>
        <taxon>Stomoxys</taxon>
    </lineage>
</organism>
<keyword evidence="3" id="KW-1185">Reference proteome</keyword>
<dbReference type="AlphaFoldDB" id="A0A1I8PN56"/>
<gene>
    <name evidence="2" type="primary">106094528</name>
</gene>
<dbReference type="VEuPathDB" id="VectorBase:SCAU009581"/>
<keyword evidence="1" id="KW-0732">Signal</keyword>
<accession>A0A1I8PN56</accession>
<evidence type="ECO:0000256" key="1">
    <source>
        <dbReference type="SAM" id="SignalP"/>
    </source>
</evidence>
<reference evidence="2" key="1">
    <citation type="submission" date="2020-05" db="UniProtKB">
        <authorList>
            <consortium name="EnsemblMetazoa"/>
        </authorList>
    </citation>
    <scope>IDENTIFICATION</scope>
    <source>
        <strain evidence="2">USDA</strain>
    </source>
</reference>
<dbReference type="EnsemblMetazoa" id="SCAU009581-RA">
    <property type="protein sequence ID" value="SCAU009581-PA"/>
    <property type="gene ID" value="SCAU009581"/>
</dbReference>
<dbReference type="OrthoDB" id="7963628at2759"/>
<feature type="chain" id="PRO_5009326930" evidence="1">
    <location>
        <begin position="21"/>
        <end position="222"/>
    </location>
</feature>
<evidence type="ECO:0000313" key="3">
    <source>
        <dbReference type="Proteomes" id="UP000095300"/>
    </source>
</evidence>
<dbReference type="KEGG" id="scac:106094528"/>
<evidence type="ECO:0000313" key="2">
    <source>
        <dbReference type="EnsemblMetazoa" id="SCAU009581-PA"/>
    </source>
</evidence>